<name>A0A1I6KGG2_9FIRM</name>
<evidence type="ECO:0000256" key="6">
    <source>
        <dbReference type="ARBA" id="ARBA00023004"/>
    </source>
</evidence>
<comment type="similarity">
    <text evidence="8">Belongs to the methylthiotransferase family. RimO subfamily.</text>
</comment>
<dbReference type="CDD" id="cd01335">
    <property type="entry name" value="Radical_SAM"/>
    <property type="match status" value="1"/>
</dbReference>
<evidence type="ECO:0000256" key="3">
    <source>
        <dbReference type="ARBA" id="ARBA00022679"/>
    </source>
</evidence>
<evidence type="ECO:0000259" key="11">
    <source>
        <dbReference type="PROSITE" id="PS51918"/>
    </source>
</evidence>
<keyword evidence="2 8" id="KW-0963">Cytoplasm</keyword>
<comment type="function">
    <text evidence="8">Catalyzes the methylthiolation of an aspartic acid residue of ribosomal protein uS12.</text>
</comment>
<evidence type="ECO:0000313" key="12">
    <source>
        <dbReference type="EMBL" id="SFR90331.1"/>
    </source>
</evidence>
<feature type="binding site" evidence="8">
    <location>
        <position position="46"/>
    </location>
    <ligand>
        <name>[4Fe-4S] cluster</name>
        <dbReference type="ChEBI" id="CHEBI:49883"/>
        <label>1</label>
    </ligand>
</feature>
<dbReference type="SMART" id="SM00729">
    <property type="entry name" value="Elp3"/>
    <property type="match status" value="1"/>
</dbReference>
<dbReference type="InterPro" id="IPR006638">
    <property type="entry name" value="Elp3/MiaA/NifB-like_rSAM"/>
</dbReference>
<dbReference type="SFLD" id="SFLDG01082">
    <property type="entry name" value="B12-binding_domain_containing"/>
    <property type="match status" value="1"/>
</dbReference>
<dbReference type="GO" id="GO:0035599">
    <property type="term" value="F:aspartic acid methylthiotransferase activity"/>
    <property type="evidence" value="ECO:0007669"/>
    <property type="project" value="TreeGrafter"/>
</dbReference>
<sequence>MKILFISLGCDKNLVDSEVMLGLLREKEYELTDDEQKADIIIINTCCFIHDAKEESINTILEAAQLKQTGNLKALLVTGCLAQRYHDEIQTEIPEVDAIIGTTGYEKIVYAIEEVLEGKKEQYFEELTYLPKKSSKRVVTTGGHFSYLKIAEGCDKHCTYCIIPKIRGNYRSVPMEELLQEAEELAEMGVVELILVAQETTLYGVDLYGKKMLPELLRRLCAIDGLQWIRILYCYPEEITEELIETIRTQEKICHYLDIPVQHGNDKILKRMGRRTNKQELIDIVQKLRSAIPDITLRTTLITGFPGETQEEHMELLDFVEKMKFDRLGVFTYSPEEDTPAASMEEQVADEIKEIRRDEIMEIQQEIAFEAAQNAIATRQKVLIEGKLPEEGVFIGRTYKDAPNVDGYIFVSSSEELISGQFVEVFVTDAKEYDLIGEVVWE</sequence>
<dbReference type="PANTHER" id="PTHR43837:SF1">
    <property type="entry name" value="RIBOSOMAL PROTEIN US12 METHYLTHIOTRANSFERASE RIMO"/>
    <property type="match status" value="1"/>
</dbReference>
<keyword evidence="1 8" id="KW-0004">4Fe-4S</keyword>
<feature type="domain" description="MTTase N-terminal" evidence="10">
    <location>
        <begin position="1"/>
        <end position="117"/>
    </location>
</feature>
<dbReference type="GO" id="GO:0103039">
    <property type="term" value="F:protein methylthiotransferase activity"/>
    <property type="evidence" value="ECO:0007669"/>
    <property type="project" value="UniProtKB-EC"/>
</dbReference>
<accession>A0A1I6KGG2</accession>
<dbReference type="AlphaFoldDB" id="A0A1I6KGG2"/>
<comment type="cofactor">
    <cofactor evidence="8">
        <name>[4Fe-4S] cluster</name>
        <dbReference type="ChEBI" id="CHEBI:49883"/>
    </cofactor>
    <text evidence="8">Binds 2 [4Fe-4S] clusters. One cluster is coordinated with 3 cysteines and an exchangeable S-adenosyl-L-methionine.</text>
</comment>
<keyword evidence="6 8" id="KW-0408">Iron</keyword>
<keyword evidence="3 8" id="KW-0808">Transferase</keyword>
<dbReference type="FunFam" id="3.80.30.20:FF:000001">
    <property type="entry name" value="tRNA-2-methylthio-N(6)-dimethylallyladenosine synthase 2"/>
    <property type="match status" value="1"/>
</dbReference>
<dbReference type="GO" id="GO:0046872">
    <property type="term" value="F:metal ion binding"/>
    <property type="evidence" value="ECO:0007669"/>
    <property type="project" value="UniProtKB-KW"/>
</dbReference>
<comment type="catalytic activity">
    <reaction evidence="8">
        <text>L-aspartate(89)-[ribosomal protein uS12]-hydrogen + (sulfur carrier)-SH + AH2 + 2 S-adenosyl-L-methionine = 3-methylsulfanyl-L-aspartate(89)-[ribosomal protein uS12]-hydrogen + (sulfur carrier)-H + 5'-deoxyadenosine + L-methionine + A + S-adenosyl-L-homocysteine + 2 H(+)</text>
        <dbReference type="Rhea" id="RHEA:37087"/>
        <dbReference type="Rhea" id="RHEA-COMP:10460"/>
        <dbReference type="Rhea" id="RHEA-COMP:10461"/>
        <dbReference type="Rhea" id="RHEA-COMP:14737"/>
        <dbReference type="Rhea" id="RHEA-COMP:14739"/>
        <dbReference type="ChEBI" id="CHEBI:13193"/>
        <dbReference type="ChEBI" id="CHEBI:15378"/>
        <dbReference type="ChEBI" id="CHEBI:17319"/>
        <dbReference type="ChEBI" id="CHEBI:17499"/>
        <dbReference type="ChEBI" id="CHEBI:29917"/>
        <dbReference type="ChEBI" id="CHEBI:29961"/>
        <dbReference type="ChEBI" id="CHEBI:57844"/>
        <dbReference type="ChEBI" id="CHEBI:57856"/>
        <dbReference type="ChEBI" id="CHEBI:59789"/>
        <dbReference type="ChEBI" id="CHEBI:64428"/>
        <dbReference type="ChEBI" id="CHEBI:73599"/>
        <dbReference type="EC" id="2.8.4.4"/>
    </reaction>
</comment>
<dbReference type="NCBIfam" id="TIGR01125">
    <property type="entry name" value="30S ribosomal protein S12 methylthiotransferase RimO"/>
    <property type="match status" value="1"/>
</dbReference>
<evidence type="ECO:0000256" key="5">
    <source>
        <dbReference type="ARBA" id="ARBA00022723"/>
    </source>
</evidence>
<evidence type="ECO:0000256" key="8">
    <source>
        <dbReference type="HAMAP-Rule" id="MF_01865"/>
    </source>
</evidence>
<dbReference type="OrthoDB" id="9805215at2"/>
<gene>
    <name evidence="8" type="primary">rimO</name>
    <name evidence="12" type="ORF">SAMN05661086_02401</name>
</gene>
<reference evidence="12 13" key="1">
    <citation type="submission" date="2016-10" db="EMBL/GenBank/DDBJ databases">
        <authorList>
            <person name="de Groot N.N."/>
        </authorList>
    </citation>
    <scope>NUCLEOTIDE SEQUENCE [LARGE SCALE GENOMIC DNA]</scope>
    <source>
        <strain evidence="12 13">743A</strain>
    </source>
</reference>
<dbReference type="GO" id="GO:0035600">
    <property type="term" value="P:tRNA methylthiolation"/>
    <property type="evidence" value="ECO:0007669"/>
    <property type="project" value="UniProtKB-ARBA"/>
</dbReference>
<dbReference type="Pfam" id="PF00919">
    <property type="entry name" value="UPF0004"/>
    <property type="match status" value="1"/>
</dbReference>
<dbReference type="InterPro" id="IPR007197">
    <property type="entry name" value="rSAM"/>
</dbReference>
<dbReference type="InterPro" id="IPR058240">
    <property type="entry name" value="rSAM_sf"/>
</dbReference>
<dbReference type="PANTHER" id="PTHR43837">
    <property type="entry name" value="RIBOSOMAL PROTEIN S12 METHYLTHIOTRANSFERASE RIMO"/>
    <property type="match status" value="1"/>
</dbReference>
<dbReference type="Gene3D" id="3.80.30.20">
    <property type="entry name" value="tm_1862 like domain"/>
    <property type="match status" value="1"/>
</dbReference>
<dbReference type="PROSITE" id="PS51918">
    <property type="entry name" value="RADICAL_SAM"/>
    <property type="match status" value="1"/>
</dbReference>
<dbReference type="GO" id="GO:0005840">
    <property type="term" value="C:ribosome"/>
    <property type="evidence" value="ECO:0007669"/>
    <property type="project" value="UniProtKB-KW"/>
</dbReference>
<dbReference type="InterPro" id="IPR020612">
    <property type="entry name" value="Methylthiotransferase_CS"/>
</dbReference>
<evidence type="ECO:0000256" key="4">
    <source>
        <dbReference type="ARBA" id="ARBA00022691"/>
    </source>
</evidence>
<feature type="binding site" evidence="8">
    <location>
        <position position="161"/>
    </location>
    <ligand>
        <name>[4Fe-4S] cluster</name>
        <dbReference type="ChEBI" id="CHEBI:49883"/>
        <label>2</label>
        <note>4Fe-4S-S-AdoMet</note>
    </ligand>
</feature>
<feature type="binding site" evidence="8">
    <location>
        <position position="154"/>
    </location>
    <ligand>
        <name>[4Fe-4S] cluster</name>
        <dbReference type="ChEBI" id="CHEBI:49883"/>
        <label>2</label>
        <note>4Fe-4S-S-AdoMet</note>
    </ligand>
</feature>
<dbReference type="InterPro" id="IPR023404">
    <property type="entry name" value="rSAM_horseshoe"/>
</dbReference>
<evidence type="ECO:0000256" key="2">
    <source>
        <dbReference type="ARBA" id="ARBA00022490"/>
    </source>
</evidence>
<evidence type="ECO:0000256" key="1">
    <source>
        <dbReference type="ARBA" id="ARBA00022485"/>
    </source>
</evidence>
<dbReference type="InterPro" id="IPR002792">
    <property type="entry name" value="TRAM_dom"/>
</dbReference>
<protein>
    <recommendedName>
        <fullName evidence="8">Ribosomal protein uS12 methylthiotransferase RimO</fullName>
        <shortName evidence="8">uS12 MTTase</shortName>
        <shortName evidence="8">uS12 methylthiotransferase</shortName>
        <ecNumber evidence="8">2.8.4.4</ecNumber>
    </recommendedName>
    <alternativeName>
        <fullName evidence="8">Ribosomal protein uS12 (aspartate-C(3))-methylthiotransferase</fullName>
    </alternativeName>
    <alternativeName>
        <fullName evidence="8">Ribosome maturation factor RimO</fullName>
    </alternativeName>
</protein>
<keyword evidence="13" id="KW-1185">Reference proteome</keyword>
<dbReference type="SFLD" id="SFLDF00274">
    <property type="entry name" value="ribosomal_protein_S12_methylth"/>
    <property type="match status" value="1"/>
</dbReference>
<dbReference type="SFLD" id="SFLDS00029">
    <property type="entry name" value="Radical_SAM"/>
    <property type="match status" value="1"/>
</dbReference>
<dbReference type="RefSeq" id="WP_092561087.1">
    <property type="nucleotide sequence ID" value="NZ_FOYZ01000009.1"/>
</dbReference>
<organism evidence="12 13">
    <name type="scientific">Anaeromicropila populeti</name>
    <dbReference type="NCBI Taxonomy" id="37658"/>
    <lineage>
        <taxon>Bacteria</taxon>
        <taxon>Bacillati</taxon>
        <taxon>Bacillota</taxon>
        <taxon>Clostridia</taxon>
        <taxon>Lachnospirales</taxon>
        <taxon>Lachnospiraceae</taxon>
        <taxon>Anaeromicropila</taxon>
    </lineage>
</organism>
<evidence type="ECO:0000313" key="13">
    <source>
        <dbReference type="Proteomes" id="UP000199659"/>
    </source>
</evidence>
<dbReference type="SUPFAM" id="SSF102114">
    <property type="entry name" value="Radical SAM enzymes"/>
    <property type="match status" value="1"/>
</dbReference>
<proteinExistence type="inferred from homology"/>
<evidence type="ECO:0000256" key="7">
    <source>
        <dbReference type="ARBA" id="ARBA00023014"/>
    </source>
</evidence>
<dbReference type="Gene3D" id="2.40.50.140">
    <property type="entry name" value="Nucleic acid-binding proteins"/>
    <property type="match status" value="1"/>
</dbReference>
<keyword evidence="12" id="KW-0689">Ribosomal protein</keyword>
<dbReference type="InterPro" id="IPR012340">
    <property type="entry name" value="NA-bd_OB-fold"/>
</dbReference>
<dbReference type="PROSITE" id="PS50926">
    <property type="entry name" value="TRAM"/>
    <property type="match status" value="1"/>
</dbReference>
<feature type="binding site" evidence="8">
    <location>
        <position position="10"/>
    </location>
    <ligand>
        <name>[4Fe-4S] cluster</name>
        <dbReference type="ChEBI" id="CHEBI:49883"/>
        <label>1</label>
    </ligand>
</feature>
<keyword evidence="5 8" id="KW-0479">Metal-binding</keyword>
<feature type="binding site" evidence="8">
    <location>
        <position position="158"/>
    </location>
    <ligand>
        <name>[4Fe-4S] cluster</name>
        <dbReference type="ChEBI" id="CHEBI:49883"/>
        <label>2</label>
        <note>4Fe-4S-S-AdoMet</note>
    </ligand>
</feature>
<evidence type="ECO:0000259" key="10">
    <source>
        <dbReference type="PROSITE" id="PS51449"/>
    </source>
</evidence>
<dbReference type="InterPro" id="IPR005840">
    <property type="entry name" value="Ribosomal_uS12_MeSTrfase_RimO"/>
</dbReference>
<feature type="domain" description="Radical SAM core" evidence="11">
    <location>
        <begin position="140"/>
        <end position="370"/>
    </location>
</feature>
<dbReference type="EMBL" id="FOYZ01000009">
    <property type="protein sequence ID" value="SFR90331.1"/>
    <property type="molecule type" value="Genomic_DNA"/>
</dbReference>
<dbReference type="PROSITE" id="PS51449">
    <property type="entry name" value="MTTASE_N"/>
    <property type="match status" value="1"/>
</dbReference>
<dbReference type="NCBIfam" id="TIGR00089">
    <property type="entry name" value="MiaB/RimO family radical SAM methylthiotransferase"/>
    <property type="match status" value="1"/>
</dbReference>
<dbReference type="Pfam" id="PF04055">
    <property type="entry name" value="Radical_SAM"/>
    <property type="match status" value="1"/>
</dbReference>
<dbReference type="InterPro" id="IPR038135">
    <property type="entry name" value="Methylthiotransferase_N_sf"/>
</dbReference>
<keyword evidence="12" id="KW-0687">Ribonucleoprotein</keyword>
<dbReference type="EC" id="2.8.4.4" evidence="8"/>
<evidence type="ECO:0000259" key="9">
    <source>
        <dbReference type="PROSITE" id="PS50926"/>
    </source>
</evidence>
<dbReference type="FunFam" id="3.40.50.12160:FF:000002">
    <property type="entry name" value="Ribosomal protein S12 methylthiotransferase RimO"/>
    <property type="match status" value="1"/>
</dbReference>
<dbReference type="PROSITE" id="PS01278">
    <property type="entry name" value="MTTASE_RADICAL"/>
    <property type="match status" value="1"/>
</dbReference>
<dbReference type="GO" id="GO:0140101">
    <property type="term" value="F:catalytic activity, acting on a tRNA"/>
    <property type="evidence" value="ECO:0007669"/>
    <property type="project" value="UniProtKB-ARBA"/>
</dbReference>
<dbReference type="Gene3D" id="3.40.50.12160">
    <property type="entry name" value="Methylthiotransferase, N-terminal domain"/>
    <property type="match status" value="1"/>
</dbReference>
<dbReference type="Pfam" id="PF18693">
    <property type="entry name" value="TRAM_2"/>
    <property type="match status" value="1"/>
</dbReference>
<keyword evidence="4 8" id="KW-0949">S-adenosyl-L-methionine</keyword>
<dbReference type="HAMAP" id="MF_01865">
    <property type="entry name" value="MTTase_RimO"/>
    <property type="match status" value="1"/>
</dbReference>
<dbReference type="GO" id="GO:0005829">
    <property type="term" value="C:cytosol"/>
    <property type="evidence" value="ECO:0007669"/>
    <property type="project" value="TreeGrafter"/>
</dbReference>
<keyword evidence="7 8" id="KW-0411">Iron-sulfur</keyword>
<dbReference type="InterPro" id="IPR013848">
    <property type="entry name" value="Methylthiotransferase_N"/>
</dbReference>
<feature type="domain" description="TRAM" evidence="9">
    <location>
        <begin position="373"/>
        <end position="441"/>
    </location>
</feature>
<feature type="binding site" evidence="8">
    <location>
        <position position="80"/>
    </location>
    <ligand>
        <name>[4Fe-4S] cluster</name>
        <dbReference type="ChEBI" id="CHEBI:49883"/>
        <label>1</label>
    </ligand>
</feature>
<dbReference type="GO" id="GO:0051539">
    <property type="term" value="F:4 iron, 4 sulfur cluster binding"/>
    <property type="evidence" value="ECO:0007669"/>
    <property type="project" value="UniProtKB-UniRule"/>
</dbReference>
<dbReference type="Proteomes" id="UP000199659">
    <property type="component" value="Unassembled WGS sequence"/>
</dbReference>
<comment type="subcellular location">
    <subcellularLocation>
        <location evidence="8">Cytoplasm</location>
    </subcellularLocation>
</comment>
<dbReference type="STRING" id="37658.SAMN05661086_02401"/>
<dbReference type="InterPro" id="IPR005839">
    <property type="entry name" value="Methylthiotransferase"/>
</dbReference>
<dbReference type="SFLD" id="SFLDG01061">
    <property type="entry name" value="methylthiotransferase"/>
    <property type="match status" value="1"/>
</dbReference>